<feature type="transmembrane region" description="Helical" evidence="1">
    <location>
        <begin position="100"/>
        <end position="119"/>
    </location>
</feature>
<name>A0ABT9PGA4_9ACTO</name>
<sequence length="228" mass="24332">MEFQALYASTLALFATFVVSVALAYLTPESVDVRLFVSTDLFGVIHPRGLEMTAWNSAAGVILVSMSLMLAFGCIGAALSRTMLGAGMTRRQIFAKLSTLGLVFTLTYTALGALVWWLASLIERPELTGVSPATLAVIPAVLLLVYAGGLFGAALFVRFAWWVVIVGSVVAYTLAAFITYFLQMIPALESLPAVNLGPSGAAPMVLAVALALWGLTWLLLRTLPMRRG</sequence>
<feature type="transmembrane region" description="Helical" evidence="1">
    <location>
        <begin position="201"/>
        <end position="220"/>
    </location>
</feature>
<evidence type="ECO:0008006" key="4">
    <source>
        <dbReference type="Google" id="ProtNLM"/>
    </source>
</evidence>
<keyword evidence="1" id="KW-0472">Membrane</keyword>
<feature type="transmembrane region" description="Helical" evidence="1">
    <location>
        <begin position="131"/>
        <end position="152"/>
    </location>
</feature>
<comment type="caution">
    <text evidence="2">The sequence shown here is derived from an EMBL/GenBank/DDBJ whole genome shotgun (WGS) entry which is preliminary data.</text>
</comment>
<evidence type="ECO:0000313" key="3">
    <source>
        <dbReference type="Proteomes" id="UP001230145"/>
    </source>
</evidence>
<proteinExistence type="predicted"/>
<gene>
    <name evidence="2" type="ORF">J2S45_000411</name>
</gene>
<reference evidence="2 3" key="1">
    <citation type="submission" date="2023-07" db="EMBL/GenBank/DDBJ databases">
        <title>Sequencing the genomes of 1000 actinobacteria strains.</title>
        <authorList>
            <person name="Klenk H.-P."/>
        </authorList>
    </citation>
    <scope>NUCLEOTIDE SEQUENCE [LARGE SCALE GENOMIC DNA]</scope>
    <source>
        <strain evidence="2 3">DSM 19515</strain>
    </source>
</reference>
<dbReference type="EMBL" id="JAUSQL010000001">
    <property type="protein sequence ID" value="MDP9831732.1"/>
    <property type="molecule type" value="Genomic_DNA"/>
</dbReference>
<feature type="transmembrane region" description="Helical" evidence="1">
    <location>
        <begin position="159"/>
        <end position="181"/>
    </location>
</feature>
<keyword evidence="1" id="KW-0812">Transmembrane</keyword>
<keyword evidence="3" id="KW-1185">Reference proteome</keyword>
<dbReference type="Proteomes" id="UP001230145">
    <property type="component" value="Unassembled WGS sequence"/>
</dbReference>
<feature type="transmembrane region" description="Helical" evidence="1">
    <location>
        <begin position="58"/>
        <end position="79"/>
    </location>
</feature>
<protein>
    <recommendedName>
        <fullName evidence="4">ABC-2 family transporter protein</fullName>
    </recommendedName>
</protein>
<accession>A0ABT9PGA4</accession>
<keyword evidence="1" id="KW-1133">Transmembrane helix</keyword>
<evidence type="ECO:0000256" key="1">
    <source>
        <dbReference type="SAM" id="Phobius"/>
    </source>
</evidence>
<evidence type="ECO:0000313" key="2">
    <source>
        <dbReference type="EMBL" id="MDP9831732.1"/>
    </source>
</evidence>
<organism evidence="2 3">
    <name type="scientific">Trueperella abortisuis</name>
    <dbReference type="NCBI Taxonomy" id="445930"/>
    <lineage>
        <taxon>Bacteria</taxon>
        <taxon>Bacillati</taxon>
        <taxon>Actinomycetota</taxon>
        <taxon>Actinomycetes</taxon>
        <taxon>Actinomycetales</taxon>
        <taxon>Actinomycetaceae</taxon>
        <taxon>Trueperella</taxon>
    </lineage>
</organism>
<dbReference type="RefSeq" id="WP_307634385.1">
    <property type="nucleotide sequence ID" value="NZ_JAUSQL010000001.1"/>
</dbReference>